<dbReference type="InterPro" id="IPR034746">
    <property type="entry name" value="POTRA"/>
</dbReference>
<dbReference type="Pfam" id="PF07244">
    <property type="entry name" value="POTRA"/>
    <property type="match status" value="5"/>
</dbReference>
<proteinExistence type="inferred from homology"/>
<dbReference type="PANTHER" id="PTHR12815:SF23">
    <property type="entry name" value="OUTER MEMBRANE PROTEIN ASSEMBLY FACTOR BAMA"/>
    <property type="match status" value="1"/>
</dbReference>
<dbReference type="PANTHER" id="PTHR12815">
    <property type="entry name" value="SORTING AND ASSEMBLY MACHINERY SAMM50 PROTEIN FAMILY MEMBER"/>
    <property type="match status" value="1"/>
</dbReference>
<dbReference type="Proteomes" id="UP000572377">
    <property type="component" value="Unassembled WGS sequence"/>
</dbReference>
<dbReference type="GO" id="GO:0009279">
    <property type="term" value="C:cell outer membrane"/>
    <property type="evidence" value="ECO:0007669"/>
    <property type="project" value="UniProtKB-SubCell"/>
</dbReference>
<feature type="chain" id="PRO_5033175267" description="Outer membrane protein assembly factor BamA" evidence="8">
    <location>
        <begin position="37"/>
        <end position="783"/>
    </location>
</feature>
<feature type="signal peptide" evidence="8">
    <location>
        <begin position="1"/>
        <end position="36"/>
    </location>
</feature>
<evidence type="ECO:0000256" key="7">
    <source>
        <dbReference type="ARBA" id="ARBA00023237"/>
    </source>
</evidence>
<evidence type="ECO:0000259" key="10">
    <source>
        <dbReference type="PROSITE" id="PS51779"/>
    </source>
</evidence>
<reference evidence="11 12" key="1">
    <citation type="submission" date="2020-05" db="EMBL/GenBank/DDBJ databases">
        <title>Gimesia benthica sp. nov., a novel planctomycete isolated from a deep-sea water sample of the Northwest Indian Ocean.</title>
        <authorList>
            <person name="Wang J."/>
            <person name="Ruan C."/>
            <person name="Song L."/>
            <person name="Zhu Y."/>
            <person name="Li A."/>
            <person name="Zheng X."/>
            <person name="Wang L."/>
            <person name="Lu Z."/>
            <person name="Huang Y."/>
            <person name="Du W."/>
            <person name="Zhou Y."/>
            <person name="Huang L."/>
            <person name="Dai X."/>
        </authorList>
    </citation>
    <scope>NUCLEOTIDE SEQUENCE [LARGE SCALE GENOMIC DNA]</scope>
    <source>
        <strain evidence="11 12">YYQ-30</strain>
    </source>
</reference>
<dbReference type="EMBL" id="JABFBC010000001">
    <property type="protein sequence ID" value="NNU80709.1"/>
    <property type="molecule type" value="Genomic_DNA"/>
</dbReference>
<keyword evidence="3 8" id="KW-0812">Transmembrane</keyword>
<comment type="subunit">
    <text evidence="8">Part of the Bam complex.</text>
</comment>
<dbReference type="InterPro" id="IPR010827">
    <property type="entry name" value="BamA/TamA_POTRA"/>
</dbReference>
<dbReference type="RefSeq" id="WP_171324716.1">
    <property type="nucleotide sequence ID" value="NZ_JABFBC010000001.1"/>
</dbReference>
<comment type="caution">
    <text evidence="11">The sequence shown here is derived from an EMBL/GenBank/DDBJ whole genome shotgun (WGS) entry which is preliminary data.</text>
</comment>
<dbReference type="HAMAP" id="MF_01430">
    <property type="entry name" value="OM_assembly_BamA"/>
    <property type="match status" value="1"/>
</dbReference>
<keyword evidence="2 8" id="KW-1134">Transmembrane beta strand</keyword>
<feature type="domain" description="POTRA" evidence="10">
    <location>
        <begin position="364"/>
        <end position="437"/>
    </location>
</feature>
<dbReference type="PIRSF" id="PIRSF006076">
    <property type="entry name" value="OM_assembly_OMP85"/>
    <property type="match status" value="1"/>
</dbReference>
<dbReference type="Gene3D" id="2.40.160.50">
    <property type="entry name" value="membrane protein fhac: a member of the omp85/tpsb transporter family"/>
    <property type="match status" value="1"/>
</dbReference>
<name>A0A849L339_9RHOB</name>
<evidence type="ECO:0000256" key="5">
    <source>
        <dbReference type="ARBA" id="ARBA00022737"/>
    </source>
</evidence>
<dbReference type="Pfam" id="PF01103">
    <property type="entry name" value="Omp85"/>
    <property type="match status" value="1"/>
</dbReference>
<evidence type="ECO:0000256" key="3">
    <source>
        <dbReference type="ARBA" id="ARBA00022692"/>
    </source>
</evidence>
<evidence type="ECO:0000256" key="2">
    <source>
        <dbReference type="ARBA" id="ARBA00022452"/>
    </source>
</evidence>
<comment type="similarity">
    <text evidence="8">Belongs to the BamA family.</text>
</comment>
<evidence type="ECO:0000256" key="6">
    <source>
        <dbReference type="ARBA" id="ARBA00023136"/>
    </source>
</evidence>
<keyword evidence="7 8" id="KW-0998">Cell outer membrane</keyword>
<dbReference type="InterPro" id="IPR039910">
    <property type="entry name" value="D15-like"/>
</dbReference>
<dbReference type="NCBIfam" id="TIGR03303">
    <property type="entry name" value="OM_YaeT"/>
    <property type="match status" value="1"/>
</dbReference>
<accession>A0A849L339</accession>
<evidence type="ECO:0000256" key="1">
    <source>
        <dbReference type="ARBA" id="ARBA00004370"/>
    </source>
</evidence>
<dbReference type="InterPro" id="IPR000184">
    <property type="entry name" value="Bac_surfAg_D15"/>
</dbReference>
<keyword evidence="6 8" id="KW-0472">Membrane</keyword>
<comment type="subcellular location">
    <subcellularLocation>
        <location evidence="8">Cell outer membrane</location>
    </subcellularLocation>
    <subcellularLocation>
        <location evidence="1">Membrane</location>
    </subcellularLocation>
</comment>
<comment type="function">
    <text evidence="8">Part of the outer membrane protein assembly complex, which is involved in assembly and insertion of beta-barrel proteins into the outer membrane.</text>
</comment>
<dbReference type="PROSITE" id="PS51779">
    <property type="entry name" value="POTRA"/>
    <property type="match status" value="3"/>
</dbReference>
<evidence type="ECO:0000313" key="12">
    <source>
        <dbReference type="Proteomes" id="UP000572377"/>
    </source>
</evidence>
<gene>
    <name evidence="8 11" type="primary">bamA</name>
    <name evidence="11" type="ORF">HMH01_09700</name>
</gene>
<keyword evidence="4 8" id="KW-0732">Signal</keyword>
<evidence type="ECO:0000256" key="4">
    <source>
        <dbReference type="ARBA" id="ARBA00022729"/>
    </source>
</evidence>
<dbReference type="GO" id="GO:0043165">
    <property type="term" value="P:Gram-negative-bacterium-type cell outer membrane assembly"/>
    <property type="evidence" value="ECO:0007669"/>
    <property type="project" value="UniProtKB-UniRule"/>
</dbReference>
<sequence precursor="true">MTRRALRPSLSRFTGTLAAGLLATAAALAVPAPGRAQDAFQLFQVSSVTVEGNARIPADTIQVFAGLIPGQPVTQAEINAALQRLFDTGLFEDARIEPRGGRILITVVENPTINQVAIEGNDRLDDEALLQVVQLGPRDPYSRTAAEADARAIIEAYARSGRITAEVTPKLIRLPDNRVNLVYEVFEGRVTEIQRISFIGNEAYSDRRLRRVVQSGQAGLFSFLFTNDVYDPDRLELDRQLLRDFYLNRGYIDFRVDSAAAELSRERNAFFLTFSVTEGQQFRYGRSTVTTFAPGLDPAAFEALIDLQPGDVYSQERVDRVIERMAFLAGQNGFAFVEIVPRLTRNEENGTVDIAFELVEGPRVFVERIDIQGNTETLDRVIRRQFRVVEGDPFNARELREAEQRIQALRFFDRVSTRVREGSAPDRAVISVEVEEAPTGSLSFGAAFSSSEGVTGTIGLSERNFLGRGQRASIELAAGEESNTFAFSFTEPALFDQDLSGSISAFYREFDRDESSINTTSIGVIPALGFPLSEDGRLSVRLFVTQEEIDVDPTGVSPILQREAGTELSIGAGFTYTLDKRNSPVDPSAGFLLRFSQDFAGLGGDAQYSKSEALARAYTSILDEEVILTAELEAGALVSFNDSTRITDRFVLGGDSFRGFSRGGLGPRDRCTACGSGGEDIDDALGGNLYAVARFEATFPIGLPENLGIYGGVFADVGSLWDLYDVAGASGTVDDSARLRSSAGVSLFWDTVIGPLRFNYAKPIDSVAGDEFEEFRITVDTRF</sequence>
<feature type="domain" description="POTRA" evidence="10">
    <location>
        <begin position="43"/>
        <end position="110"/>
    </location>
</feature>
<feature type="domain" description="POTRA" evidence="10">
    <location>
        <begin position="111"/>
        <end position="188"/>
    </location>
</feature>
<dbReference type="Gene3D" id="3.10.20.310">
    <property type="entry name" value="membrane protein fhac"/>
    <property type="match status" value="5"/>
</dbReference>
<keyword evidence="5 8" id="KW-0677">Repeat</keyword>
<dbReference type="InterPro" id="IPR023707">
    <property type="entry name" value="OM_assembly_BamA"/>
</dbReference>
<organism evidence="11 12">
    <name type="scientific">Halovulum dunhuangense</name>
    <dbReference type="NCBI Taxonomy" id="1505036"/>
    <lineage>
        <taxon>Bacteria</taxon>
        <taxon>Pseudomonadati</taxon>
        <taxon>Pseudomonadota</taxon>
        <taxon>Alphaproteobacteria</taxon>
        <taxon>Rhodobacterales</taxon>
        <taxon>Paracoccaceae</taxon>
        <taxon>Halovulum</taxon>
    </lineage>
</organism>
<dbReference type="GO" id="GO:0051205">
    <property type="term" value="P:protein insertion into membrane"/>
    <property type="evidence" value="ECO:0007669"/>
    <property type="project" value="UniProtKB-UniRule"/>
</dbReference>
<dbReference type="AlphaFoldDB" id="A0A849L339"/>
<evidence type="ECO:0000256" key="9">
    <source>
        <dbReference type="NCBIfam" id="TIGR03303"/>
    </source>
</evidence>
<protein>
    <recommendedName>
        <fullName evidence="8 9">Outer membrane protein assembly factor BamA</fullName>
    </recommendedName>
</protein>
<evidence type="ECO:0000313" key="11">
    <source>
        <dbReference type="EMBL" id="NNU80709.1"/>
    </source>
</evidence>
<evidence type="ECO:0000256" key="8">
    <source>
        <dbReference type="HAMAP-Rule" id="MF_01430"/>
    </source>
</evidence>
<keyword evidence="12" id="KW-1185">Reference proteome</keyword>